<evidence type="ECO:0000313" key="2">
    <source>
        <dbReference type="EMBL" id="PYI13377.1"/>
    </source>
</evidence>
<evidence type="ECO:0000256" key="1">
    <source>
        <dbReference type="SAM" id="MobiDB-lite"/>
    </source>
</evidence>
<evidence type="ECO:0000313" key="3">
    <source>
        <dbReference type="Proteomes" id="UP000249829"/>
    </source>
</evidence>
<sequence>MPDGARTPNTGRRNGCPSSISALPVHDGNFLALRGDSADMADSSLQCELHSVCHFSFDLKSVYSSKKVEQTRTSESITQPQQSLTPPKRSPSRGEEIKPPNRQQHHLLFSRLRTQQPTAGSRVEPASPRNVSTSSRRRLVLTRPECGLASLMFHPRSEQQTMGLGNDSSR</sequence>
<dbReference type="AlphaFoldDB" id="A0A2V5HN48"/>
<name>A0A2V5HN48_ASPV1</name>
<gene>
    <name evidence="2" type="ORF">BO99DRAFT_59012</name>
</gene>
<dbReference type="Proteomes" id="UP000249829">
    <property type="component" value="Unassembled WGS sequence"/>
</dbReference>
<feature type="compositionally biased region" description="Polar residues" evidence="1">
    <location>
        <begin position="7"/>
        <end position="20"/>
    </location>
</feature>
<protein>
    <submittedName>
        <fullName evidence="2">Uncharacterized protein</fullName>
    </submittedName>
</protein>
<accession>A0A2V5HN48</accession>
<feature type="region of interest" description="Disordered" evidence="1">
    <location>
        <begin position="67"/>
        <end position="138"/>
    </location>
</feature>
<proteinExistence type="predicted"/>
<dbReference type="EMBL" id="KZ825247">
    <property type="protein sequence ID" value="PYI13377.1"/>
    <property type="molecule type" value="Genomic_DNA"/>
</dbReference>
<feature type="compositionally biased region" description="Polar residues" evidence="1">
    <location>
        <begin position="73"/>
        <end position="85"/>
    </location>
</feature>
<feature type="region of interest" description="Disordered" evidence="1">
    <location>
        <begin position="1"/>
        <end position="20"/>
    </location>
</feature>
<organism evidence="2 3">
    <name type="scientific">Aspergillus violaceofuscus (strain CBS 115571)</name>
    <dbReference type="NCBI Taxonomy" id="1450538"/>
    <lineage>
        <taxon>Eukaryota</taxon>
        <taxon>Fungi</taxon>
        <taxon>Dikarya</taxon>
        <taxon>Ascomycota</taxon>
        <taxon>Pezizomycotina</taxon>
        <taxon>Eurotiomycetes</taxon>
        <taxon>Eurotiomycetidae</taxon>
        <taxon>Eurotiales</taxon>
        <taxon>Aspergillaceae</taxon>
        <taxon>Aspergillus</taxon>
    </lineage>
</organism>
<reference evidence="2 3" key="1">
    <citation type="submission" date="2018-02" db="EMBL/GenBank/DDBJ databases">
        <title>The genomes of Aspergillus section Nigri reveals drivers in fungal speciation.</title>
        <authorList>
            <consortium name="DOE Joint Genome Institute"/>
            <person name="Vesth T.C."/>
            <person name="Nybo J."/>
            <person name="Theobald S."/>
            <person name="Brandl J."/>
            <person name="Frisvad J.C."/>
            <person name="Nielsen K.F."/>
            <person name="Lyhne E.K."/>
            <person name="Kogle M.E."/>
            <person name="Kuo A."/>
            <person name="Riley R."/>
            <person name="Clum A."/>
            <person name="Nolan M."/>
            <person name="Lipzen A."/>
            <person name="Salamov A."/>
            <person name="Henrissat B."/>
            <person name="Wiebenga A."/>
            <person name="De vries R.P."/>
            <person name="Grigoriev I.V."/>
            <person name="Mortensen U.H."/>
            <person name="Andersen M.R."/>
            <person name="Baker S.E."/>
        </authorList>
    </citation>
    <scope>NUCLEOTIDE SEQUENCE [LARGE SCALE GENOMIC DNA]</scope>
    <source>
        <strain evidence="2 3">CBS 115571</strain>
    </source>
</reference>
<keyword evidence="3" id="KW-1185">Reference proteome</keyword>